<feature type="signal peptide" evidence="1">
    <location>
        <begin position="1"/>
        <end position="18"/>
    </location>
</feature>
<feature type="chain" id="PRO_5045118262" evidence="1">
    <location>
        <begin position="19"/>
        <end position="191"/>
    </location>
</feature>
<protein>
    <submittedName>
        <fullName evidence="2">Uncharacterized protein</fullName>
    </submittedName>
</protein>
<reference evidence="3" key="1">
    <citation type="journal article" date="2019" name="Int. J. Syst. Evol. Microbiol.">
        <title>The Global Catalogue of Microorganisms (GCM) 10K type strain sequencing project: providing services to taxonomists for standard genome sequencing and annotation.</title>
        <authorList>
            <consortium name="The Broad Institute Genomics Platform"/>
            <consortium name="The Broad Institute Genome Sequencing Center for Infectious Disease"/>
            <person name="Wu L."/>
            <person name="Ma J."/>
        </authorList>
    </citation>
    <scope>NUCLEOTIDE SEQUENCE [LARGE SCALE GENOMIC DNA]</scope>
    <source>
        <strain evidence="3">JCM 16601</strain>
    </source>
</reference>
<sequence length="191" mass="21468">MKSAALCIFIIITLNASAQTNCDPRAFKKLISFSKKHSLSDKQFTSALLIVKKLELGNCSYYEVKTKGINYQLASLTELLGNICIKTNTPTAVNEYVLYMKRHSTSAEEQMAFSFEQIFVKQPAYVLAAVGQNTALLDQLEWGVVNNQPNIKLNNYKTAFYSAYPALKQLYPKYKKQVDYLLNAIAAELKG</sequence>
<dbReference type="Proteomes" id="UP001500742">
    <property type="component" value="Unassembled WGS sequence"/>
</dbReference>
<evidence type="ECO:0000313" key="2">
    <source>
        <dbReference type="EMBL" id="GAA3969022.1"/>
    </source>
</evidence>
<dbReference type="RefSeq" id="WP_259095828.1">
    <property type="nucleotide sequence ID" value="NZ_BAAAZC010000011.1"/>
</dbReference>
<comment type="caution">
    <text evidence="2">The sequence shown here is derived from an EMBL/GenBank/DDBJ whole genome shotgun (WGS) entry which is preliminary data.</text>
</comment>
<keyword evidence="3" id="KW-1185">Reference proteome</keyword>
<evidence type="ECO:0000313" key="3">
    <source>
        <dbReference type="Proteomes" id="UP001500742"/>
    </source>
</evidence>
<evidence type="ECO:0000256" key="1">
    <source>
        <dbReference type="SAM" id="SignalP"/>
    </source>
</evidence>
<accession>A0ABP7PPW7</accession>
<proteinExistence type="predicted"/>
<dbReference type="EMBL" id="BAAAZC010000011">
    <property type="protein sequence ID" value="GAA3969022.1"/>
    <property type="molecule type" value="Genomic_DNA"/>
</dbReference>
<keyword evidence="1" id="KW-0732">Signal</keyword>
<gene>
    <name evidence="2" type="ORF">GCM10022210_17350</name>
</gene>
<name>A0ABP7PPW7_9SPHI</name>
<organism evidence="2 3">
    <name type="scientific">Mucilaginibacter dorajii</name>
    <dbReference type="NCBI Taxonomy" id="692994"/>
    <lineage>
        <taxon>Bacteria</taxon>
        <taxon>Pseudomonadati</taxon>
        <taxon>Bacteroidota</taxon>
        <taxon>Sphingobacteriia</taxon>
        <taxon>Sphingobacteriales</taxon>
        <taxon>Sphingobacteriaceae</taxon>
        <taxon>Mucilaginibacter</taxon>
    </lineage>
</organism>